<keyword evidence="4" id="KW-1185">Reference proteome</keyword>
<accession>A0ABU1JUS3</accession>
<feature type="domain" description="HTH cro/C1-type" evidence="2">
    <location>
        <begin position="27"/>
        <end position="55"/>
    </location>
</feature>
<evidence type="ECO:0000313" key="4">
    <source>
        <dbReference type="Proteomes" id="UP001262410"/>
    </source>
</evidence>
<name>A0ABU1JUS3_9PROT</name>
<dbReference type="RefSeq" id="WP_309798414.1">
    <property type="nucleotide sequence ID" value="NZ_JAVDPW010000009.1"/>
</dbReference>
<comment type="caution">
    <text evidence="3">The sequence shown here is derived from an EMBL/GenBank/DDBJ whole genome shotgun (WGS) entry which is preliminary data.</text>
</comment>
<proteinExistence type="predicted"/>
<reference evidence="3 4" key="1">
    <citation type="submission" date="2023-07" db="EMBL/GenBank/DDBJ databases">
        <title>Sorghum-associated microbial communities from plants grown in Nebraska, USA.</title>
        <authorList>
            <person name="Schachtman D."/>
        </authorList>
    </citation>
    <scope>NUCLEOTIDE SEQUENCE [LARGE SCALE GENOMIC DNA]</scope>
    <source>
        <strain evidence="3 4">584</strain>
    </source>
</reference>
<dbReference type="EMBL" id="JAVDPW010000009">
    <property type="protein sequence ID" value="MDR6292371.1"/>
    <property type="molecule type" value="Genomic_DNA"/>
</dbReference>
<gene>
    <name evidence="3" type="ORF">E9232_004911</name>
</gene>
<dbReference type="InterPro" id="IPR001387">
    <property type="entry name" value="Cro/C1-type_HTH"/>
</dbReference>
<dbReference type="SUPFAM" id="SSF47413">
    <property type="entry name" value="lambda repressor-like DNA-binding domains"/>
    <property type="match status" value="1"/>
</dbReference>
<dbReference type="SMART" id="SM00530">
    <property type="entry name" value="HTH_XRE"/>
    <property type="match status" value="1"/>
</dbReference>
<feature type="compositionally biased region" description="Acidic residues" evidence="1">
    <location>
        <begin position="140"/>
        <end position="149"/>
    </location>
</feature>
<evidence type="ECO:0000259" key="2">
    <source>
        <dbReference type="PROSITE" id="PS50943"/>
    </source>
</evidence>
<evidence type="ECO:0000313" key="3">
    <source>
        <dbReference type="EMBL" id="MDR6292371.1"/>
    </source>
</evidence>
<evidence type="ECO:0000256" key="1">
    <source>
        <dbReference type="SAM" id="MobiDB-lite"/>
    </source>
</evidence>
<dbReference type="InterPro" id="IPR010982">
    <property type="entry name" value="Lambda_DNA-bd_dom_sf"/>
</dbReference>
<sequence length="149" mass="16503">MGKMTSTDRAEIIEAEEAFVVDVQFCIQTLMNVKGWTQADLARALDVSPARVSQMFADDAHDLRLRTVARIFAAMGETCRLSNPTVEDRLASDREAYEAEFGDTAPQRRQTKGGFELWIEIARLSDGRSSWREGPGNDNGADECLTDAA</sequence>
<dbReference type="Pfam" id="PF01381">
    <property type="entry name" value="HTH_3"/>
    <property type="match status" value="1"/>
</dbReference>
<feature type="region of interest" description="Disordered" evidence="1">
    <location>
        <begin position="128"/>
        <end position="149"/>
    </location>
</feature>
<organism evidence="3 4">
    <name type="scientific">Inquilinus ginsengisoli</name>
    <dbReference type="NCBI Taxonomy" id="363840"/>
    <lineage>
        <taxon>Bacteria</taxon>
        <taxon>Pseudomonadati</taxon>
        <taxon>Pseudomonadota</taxon>
        <taxon>Alphaproteobacteria</taxon>
        <taxon>Rhodospirillales</taxon>
        <taxon>Rhodospirillaceae</taxon>
        <taxon>Inquilinus</taxon>
    </lineage>
</organism>
<dbReference type="Proteomes" id="UP001262410">
    <property type="component" value="Unassembled WGS sequence"/>
</dbReference>
<protein>
    <submittedName>
        <fullName evidence="3">Transcriptional regulator with XRE-family HTH domain</fullName>
    </submittedName>
</protein>
<dbReference type="CDD" id="cd00093">
    <property type="entry name" value="HTH_XRE"/>
    <property type="match status" value="1"/>
</dbReference>
<dbReference type="PROSITE" id="PS50943">
    <property type="entry name" value="HTH_CROC1"/>
    <property type="match status" value="1"/>
</dbReference>
<dbReference type="Gene3D" id="1.10.260.40">
    <property type="entry name" value="lambda repressor-like DNA-binding domains"/>
    <property type="match status" value="1"/>
</dbReference>